<reference evidence="2" key="1">
    <citation type="journal article" date="2019" name="Int. J. Syst. Evol. Microbiol.">
        <title>The Global Catalogue of Microorganisms (GCM) 10K type strain sequencing project: providing services to taxonomists for standard genome sequencing and annotation.</title>
        <authorList>
            <consortium name="The Broad Institute Genomics Platform"/>
            <consortium name="The Broad Institute Genome Sequencing Center for Infectious Disease"/>
            <person name="Wu L."/>
            <person name="Ma J."/>
        </authorList>
    </citation>
    <scope>NUCLEOTIDE SEQUENCE [LARGE SCALE GENOMIC DNA]</scope>
    <source>
        <strain evidence="2">CGMCC 1.10832</strain>
    </source>
</reference>
<gene>
    <name evidence="1" type="ORF">GCM10011506_10610</name>
</gene>
<proteinExistence type="predicted"/>
<dbReference type="EMBL" id="BMEC01000003">
    <property type="protein sequence ID" value="GGC27039.1"/>
    <property type="molecule type" value="Genomic_DNA"/>
</dbReference>
<protein>
    <recommendedName>
        <fullName evidence="3">Secretion system C-terminal sorting domain-containing protein</fullName>
    </recommendedName>
</protein>
<keyword evidence="2" id="KW-1185">Reference proteome</keyword>
<dbReference type="Proteomes" id="UP000636010">
    <property type="component" value="Unassembled WGS sequence"/>
</dbReference>
<comment type="caution">
    <text evidence="1">The sequence shown here is derived from an EMBL/GenBank/DDBJ whole genome shotgun (WGS) entry which is preliminary data.</text>
</comment>
<accession>A0ABQ1LPS9</accession>
<name>A0ABQ1LPS9_9BACT</name>
<sequence length="180" mass="20714">MSFANGFPFVKLTKQENKNLTLRIAAIKSETIRITLKDDLGYMLFSEQVTDKNEVLKRFDLANLNAGNYKIEVENEMNVKVLPIKVTRTDIEIVETDFAVLYKPYIKMNEGGVFDFNLLNLDTEKTTVLILDDKGRVVFKDYLGAQSEYKKRYDISQLEKGNYSVIVNKGNRSFEKPIAH</sequence>
<evidence type="ECO:0000313" key="1">
    <source>
        <dbReference type="EMBL" id="GGC27039.1"/>
    </source>
</evidence>
<evidence type="ECO:0000313" key="2">
    <source>
        <dbReference type="Proteomes" id="UP000636010"/>
    </source>
</evidence>
<organism evidence="1 2">
    <name type="scientific">Marivirga lumbricoides</name>
    <dbReference type="NCBI Taxonomy" id="1046115"/>
    <lineage>
        <taxon>Bacteria</taxon>
        <taxon>Pseudomonadati</taxon>
        <taxon>Bacteroidota</taxon>
        <taxon>Cytophagia</taxon>
        <taxon>Cytophagales</taxon>
        <taxon>Marivirgaceae</taxon>
        <taxon>Marivirga</taxon>
    </lineage>
</organism>
<evidence type="ECO:0008006" key="3">
    <source>
        <dbReference type="Google" id="ProtNLM"/>
    </source>
</evidence>